<accession>A0A6G8FCP2</accession>
<sequence length="45" mass="5388">MQQRQKRTFSFLDECYSNGVLRKICEKSRGRVGYFSRSNAIWHCT</sequence>
<evidence type="ECO:0000313" key="1">
    <source>
        <dbReference type="EMBL" id="QIM13908.1"/>
    </source>
</evidence>
<geneLocation type="plasmid" evidence="1">
    <name>pMFDS1316.1</name>
</geneLocation>
<organism evidence="1">
    <name type="scientific">Escherichia coli</name>
    <dbReference type="NCBI Taxonomy" id="562"/>
    <lineage>
        <taxon>Bacteria</taxon>
        <taxon>Pseudomonadati</taxon>
        <taxon>Pseudomonadota</taxon>
        <taxon>Gammaproteobacteria</taxon>
        <taxon>Enterobacterales</taxon>
        <taxon>Enterobacteriaceae</taxon>
        <taxon>Escherichia</taxon>
    </lineage>
</organism>
<protein>
    <submittedName>
        <fullName evidence="1">Uncharacterized protein</fullName>
    </submittedName>
</protein>
<name>A0A6G8FCP2_ECOLX</name>
<reference evidence="1" key="1">
    <citation type="submission" date="2019-05" db="EMBL/GenBank/DDBJ databases">
        <authorList>
            <person name="Kim S."/>
            <person name="Kim H."/>
            <person name="Kim Y."/>
            <person name="Lee Y."/>
            <person name="Kim M."/>
            <person name="Kwak H."/>
            <person name="Ryu S."/>
        </authorList>
    </citation>
    <scope>NUCLEOTIDE SEQUENCE</scope>
    <source>
        <strain evidence="1">MFDS1316</strain>
        <plasmid evidence="1">pMFDS1316.1</plasmid>
    </source>
</reference>
<dbReference type="EMBL" id="MK875283">
    <property type="protein sequence ID" value="QIM13908.1"/>
    <property type="molecule type" value="Genomic_DNA"/>
</dbReference>
<keyword evidence="1" id="KW-0614">Plasmid</keyword>
<dbReference type="AlphaFoldDB" id="A0A6G8FCP2"/>
<proteinExistence type="predicted"/>